<sequence length="409" mass="47789">MMYIFIPPQPSLLLTSCEANEFTCADGHCIPKSKRCDLSLDCSDQSDERECNRVAVPEGYSNKLPPPNIKGDPVPLYTLYVVRTIKSLDLPTFRVAIDISVEIKYLDTRLMYRNLQDDRRSNKLDNWEDVWTPSLKIVDGTQGLIDSTVHNKGVFVFREDKPLRDDDSTIYEDNMYSGSTNMLMFQEEQTIEFSCHFDLVMYPFDQQECYLNVEIHDYDLRLGYFVKDENGTKYLGNRHLLEYNLLWLHYQPYLDHNASHAGLELRFRNQFRYYIGNIFLPSLMLVILCYVTLFFDLNDFNDRIMVSLTSLLVLVTFFTDTSQAIPKTAYFKLIDVWFMSLMFEDFFIILSIIYIEEQRQELARPTSSPSSSFSASQGSFIKNVLRPHRPTVTYLHPDTLEPIGEQDRF</sequence>
<keyword evidence="6 10" id="KW-0472">Membrane</keyword>
<dbReference type="InterPro" id="IPR002172">
    <property type="entry name" value="LDrepeatLR_classA_rpt"/>
</dbReference>
<dbReference type="SUPFAM" id="SSF90112">
    <property type="entry name" value="Neurotransmitter-gated ion-channel transmembrane pore"/>
    <property type="match status" value="1"/>
</dbReference>
<feature type="transmembrane region" description="Helical" evidence="10">
    <location>
        <begin position="273"/>
        <end position="297"/>
    </location>
</feature>
<dbReference type="EMBL" id="QCYY01001108">
    <property type="protein sequence ID" value="ROT80564.1"/>
    <property type="molecule type" value="Genomic_DNA"/>
</dbReference>
<feature type="transmembrane region" description="Helical" evidence="10">
    <location>
        <begin position="304"/>
        <end position="325"/>
    </location>
</feature>
<evidence type="ECO:0000259" key="11">
    <source>
        <dbReference type="Pfam" id="PF02931"/>
    </source>
</evidence>
<evidence type="ECO:0000256" key="1">
    <source>
        <dbReference type="ARBA" id="ARBA00004141"/>
    </source>
</evidence>
<protein>
    <submittedName>
        <fullName evidence="12">Gamma-aminobutyric acid receptor subunit theta</fullName>
    </submittedName>
</protein>
<feature type="disulfide bond" evidence="9">
    <location>
        <begin position="36"/>
        <end position="51"/>
    </location>
</feature>
<dbReference type="PROSITE" id="PS01209">
    <property type="entry name" value="LDLRA_1"/>
    <property type="match status" value="1"/>
</dbReference>
<dbReference type="PROSITE" id="PS00236">
    <property type="entry name" value="NEUROTR_ION_CHANNEL"/>
    <property type="match status" value="1"/>
</dbReference>
<accession>A0A3R7SXY8</accession>
<feature type="domain" description="Neurotransmitter-gated ion-channel ligand-binding" evidence="11">
    <location>
        <begin position="58"/>
        <end position="219"/>
    </location>
</feature>
<dbReference type="InterPro" id="IPR006202">
    <property type="entry name" value="Neur_chan_lig-bd"/>
</dbReference>
<reference evidence="12 13" key="2">
    <citation type="submission" date="2019-01" db="EMBL/GenBank/DDBJ databases">
        <title>The decoding of complex shrimp genome reveals the adaptation for benthos swimmer, frequently molting mechanism and breeding impact on genome.</title>
        <authorList>
            <person name="Sun Y."/>
            <person name="Gao Y."/>
            <person name="Yu Y."/>
        </authorList>
    </citation>
    <scope>NUCLEOTIDE SEQUENCE [LARGE SCALE GENOMIC DNA]</scope>
    <source>
        <tissue evidence="12">Muscle</tissue>
    </source>
</reference>
<evidence type="ECO:0000256" key="7">
    <source>
        <dbReference type="ARBA" id="ARBA00023157"/>
    </source>
</evidence>
<feature type="disulfide bond" evidence="9">
    <location>
        <begin position="24"/>
        <end position="42"/>
    </location>
</feature>
<name>A0A3R7SXY8_PENVA</name>
<keyword evidence="12" id="KW-0675">Receptor</keyword>
<comment type="subcellular location">
    <subcellularLocation>
        <location evidence="1">Membrane</location>
        <topology evidence="1">Multi-pass membrane protein</topology>
    </subcellularLocation>
</comment>
<dbReference type="FunFam" id="4.10.400.10:FF:000034">
    <property type="entry name" value="Low-density lipoprotein receptor-related protein 2"/>
    <property type="match status" value="1"/>
</dbReference>
<evidence type="ECO:0000256" key="4">
    <source>
        <dbReference type="ARBA" id="ARBA00022737"/>
    </source>
</evidence>
<dbReference type="SUPFAM" id="SSF57424">
    <property type="entry name" value="LDL receptor-like module"/>
    <property type="match status" value="1"/>
</dbReference>
<evidence type="ECO:0000256" key="3">
    <source>
        <dbReference type="ARBA" id="ARBA00022729"/>
    </source>
</evidence>
<dbReference type="Gene3D" id="1.20.58.390">
    <property type="entry name" value="Neurotransmitter-gated ion-channel transmembrane domain"/>
    <property type="match status" value="1"/>
</dbReference>
<dbReference type="SMART" id="SM00192">
    <property type="entry name" value="LDLa"/>
    <property type="match status" value="1"/>
</dbReference>
<evidence type="ECO:0000256" key="5">
    <source>
        <dbReference type="ARBA" id="ARBA00022989"/>
    </source>
</evidence>
<dbReference type="InterPro" id="IPR036719">
    <property type="entry name" value="Neuro-gated_channel_TM_sf"/>
</dbReference>
<evidence type="ECO:0000256" key="8">
    <source>
        <dbReference type="ARBA" id="ARBA00023180"/>
    </source>
</evidence>
<dbReference type="InterPro" id="IPR023415">
    <property type="entry name" value="LDLR_class-A_CS"/>
</dbReference>
<dbReference type="SUPFAM" id="SSF63712">
    <property type="entry name" value="Nicotinic receptor ligand binding domain-like"/>
    <property type="match status" value="1"/>
</dbReference>
<dbReference type="InterPro" id="IPR018000">
    <property type="entry name" value="Neurotransmitter_ion_chnl_CS"/>
</dbReference>
<gene>
    <name evidence="12" type="ORF">C7M84_000697</name>
</gene>
<evidence type="ECO:0000256" key="10">
    <source>
        <dbReference type="SAM" id="Phobius"/>
    </source>
</evidence>
<keyword evidence="8" id="KW-0325">Glycoprotein</keyword>
<reference evidence="12 13" key="1">
    <citation type="submission" date="2018-04" db="EMBL/GenBank/DDBJ databases">
        <authorList>
            <person name="Zhang X."/>
            <person name="Yuan J."/>
            <person name="Li F."/>
            <person name="Xiang J."/>
        </authorList>
    </citation>
    <scope>NUCLEOTIDE SEQUENCE [LARGE SCALE GENOMIC DNA]</scope>
    <source>
        <tissue evidence="12">Muscle</tissue>
    </source>
</reference>
<keyword evidence="3" id="KW-0732">Signal</keyword>
<keyword evidence="4" id="KW-0677">Repeat</keyword>
<evidence type="ECO:0000256" key="9">
    <source>
        <dbReference type="PROSITE-ProRule" id="PRU00124"/>
    </source>
</evidence>
<comment type="caution">
    <text evidence="12">The sequence shown here is derived from an EMBL/GenBank/DDBJ whole genome shotgun (WGS) entry which is preliminary data.</text>
</comment>
<evidence type="ECO:0000256" key="2">
    <source>
        <dbReference type="ARBA" id="ARBA00022692"/>
    </source>
</evidence>
<proteinExistence type="predicted"/>
<dbReference type="InterPro" id="IPR036734">
    <property type="entry name" value="Neur_chan_lig-bd_sf"/>
</dbReference>
<dbReference type="Proteomes" id="UP000283509">
    <property type="component" value="Unassembled WGS sequence"/>
</dbReference>
<keyword evidence="5 10" id="KW-1133">Transmembrane helix</keyword>
<dbReference type="Gene3D" id="2.70.170.10">
    <property type="entry name" value="Neurotransmitter-gated ion-channel ligand-binding domain"/>
    <property type="match status" value="1"/>
</dbReference>
<dbReference type="PANTHER" id="PTHR18945">
    <property type="entry name" value="NEUROTRANSMITTER GATED ION CHANNEL"/>
    <property type="match status" value="1"/>
</dbReference>
<evidence type="ECO:0000256" key="6">
    <source>
        <dbReference type="ARBA" id="ARBA00023136"/>
    </source>
</evidence>
<keyword evidence="7 9" id="KW-1015">Disulfide bond</keyword>
<evidence type="ECO:0000313" key="12">
    <source>
        <dbReference type="EMBL" id="ROT80564.1"/>
    </source>
</evidence>
<feature type="disulfide bond" evidence="9">
    <location>
        <begin position="17"/>
        <end position="29"/>
    </location>
</feature>
<dbReference type="GO" id="GO:0016020">
    <property type="term" value="C:membrane"/>
    <property type="evidence" value="ECO:0007669"/>
    <property type="project" value="UniProtKB-SubCell"/>
</dbReference>
<dbReference type="CDD" id="cd00112">
    <property type="entry name" value="LDLa"/>
    <property type="match status" value="1"/>
</dbReference>
<feature type="transmembrane region" description="Helical" evidence="10">
    <location>
        <begin position="337"/>
        <end position="355"/>
    </location>
</feature>
<dbReference type="AlphaFoldDB" id="A0A3R7SXY8"/>
<dbReference type="GO" id="GO:0004888">
    <property type="term" value="F:transmembrane signaling receptor activity"/>
    <property type="evidence" value="ECO:0007669"/>
    <property type="project" value="InterPro"/>
</dbReference>
<dbReference type="GO" id="GO:0005230">
    <property type="term" value="F:extracellular ligand-gated monoatomic ion channel activity"/>
    <property type="evidence" value="ECO:0007669"/>
    <property type="project" value="InterPro"/>
</dbReference>
<dbReference type="Gene3D" id="4.10.400.10">
    <property type="entry name" value="Low-density Lipoprotein Receptor"/>
    <property type="match status" value="1"/>
</dbReference>
<dbReference type="InterPro" id="IPR038050">
    <property type="entry name" value="Neuro_actylchol_rec"/>
</dbReference>
<dbReference type="Pfam" id="PF00057">
    <property type="entry name" value="Ldl_recept_a"/>
    <property type="match status" value="1"/>
</dbReference>
<evidence type="ECO:0000313" key="13">
    <source>
        <dbReference type="Proteomes" id="UP000283509"/>
    </source>
</evidence>
<dbReference type="OrthoDB" id="6365990at2759"/>
<dbReference type="PROSITE" id="PS50068">
    <property type="entry name" value="LDLRA_2"/>
    <property type="match status" value="1"/>
</dbReference>
<dbReference type="InterPro" id="IPR036055">
    <property type="entry name" value="LDL_receptor-like_sf"/>
</dbReference>
<dbReference type="InterPro" id="IPR006201">
    <property type="entry name" value="Neur_channel"/>
</dbReference>
<keyword evidence="2 10" id="KW-0812">Transmembrane</keyword>
<dbReference type="Pfam" id="PF02931">
    <property type="entry name" value="Neur_chan_LBD"/>
    <property type="match status" value="1"/>
</dbReference>
<organism evidence="12 13">
    <name type="scientific">Penaeus vannamei</name>
    <name type="common">Whiteleg shrimp</name>
    <name type="synonym">Litopenaeus vannamei</name>
    <dbReference type="NCBI Taxonomy" id="6689"/>
    <lineage>
        <taxon>Eukaryota</taxon>
        <taxon>Metazoa</taxon>
        <taxon>Ecdysozoa</taxon>
        <taxon>Arthropoda</taxon>
        <taxon>Crustacea</taxon>
        <taxon>Multicrustacea</taxon>
        <taxon>Malacostraca</taxon>
        <taxon>Eumalacostraca</taxon>
        <taxon>Eucarida</taxon>
        <taxon>Decapoda</taxon>
        <taxon>Dendrobranchiata</taxon>
        <taxon>Penaeoidea</taxon>
        <taxon>Penaeidae</taxon>
        <taxon>Penaeus</taxon>
    </lineage>
</organism>
<keyword evidence="13" id="KW-1185">Reference proteome</keyword>